<organism evidence="1">
    <name type="scientific">marine sediment metagenome</name>
    <dbReference type="NCBI Taxonomy" id="412755"/>
    <lineage>
        <taxon>unclassified sequences</taxon>
        <taxon>metagenomes</taxon>
        <taxon>ecological metagenomes</taxon>
    </lineage>
</organism>
<dbReference type="EMBL" id="BARS01008607">
    <property type="protein sequence ID" value="GAF81249.1"/>
    <property type="molecule type" value="Genomic_DNA"/>
</dbReference>
<proteinExistence type="predicted"/>
<comment type="caution">
    <text evidence="1">The sequence shown here is derived from an EMBL/GenBank/DDBJ whole genome shotgun (WGS) entry which is preliminary data.</text>
</comment>
<sequence>MSAITPFLEHQDDPAESDVEREALSVPARISEAAGTVEDEVGAAAHEDLATLGRVSEEVVFDVGDIDAAALSNAHAGLLTTAWIRSSVEGALVGNSYTIETGGAGQREVKIVLAHPSAIAPTEGDDRFPVAAWSPPATLTAKR</sequence>
<gene>
    <name evidence="1" type="ORF">S01H1_16371</name>
</gene>
<accession>X0SJR4</accession>
<feature type="non-terminal residue" evidence="1">
    <location>
        <position position="143"/>
    </location>
</feature>
<evidence type="ECO:0000313" key="1">
    <source>
        <dbReference type="EMBL" id="GAF81249.1"/>
    </source>
</evidence>
<dbReference type="AlphaFoldDB" id="X0SJR4"/>
<protein>
    <submittedName>
        <fullName evidence="1">Uncharacterized protein</fullName>
    </submittedName>
</protein>
<reference evidence="1" key="1">
    <citation type="journal article" date="2014" name="Front. Microbiol.">
        <title>High frequency of phylogenetically diverse reductive dehalogenase-homologous genes in deep subseafloor sedimentary metagenomes.</title>
        <authorList>
            <person name="Kawai M."/>
            <person name="Futagami T."/>
            <person name="Toyoda A."/>
            <person name="Takaki Y."/>
            <person name="Nishi S."/>
            <person name="Hori S."/>
            <person name="Arai W."/>
            <person name="Tsubouchi T."/>
            <person name="Morono Y."/>
            <person name="Uchiyama I."/>
            <person name="Ito T."/>
            <person name="Fujiyama A."/>
            <person name="Inagaki F."/>
            <person name="Takami H."/>
        </authorList>
    </citation>
    <scope>NUCLEOTIDE SEQUENCE</scope>
    <source>
        <strain evidence="1">Expedition CK06-06</strain>
    </source>
</reference>
<name>X0SJR4_9ZZZZ</name>